<dbReference type="EMBL" id="WJBB01000006">
    <property type="protein sequence ID" value="MBC3796839.1"/>
    <property type="molecule type" value="Genomic_DNA"/>
</dbReference>
<evidence type="ECO:0000313" key="4">
    <source>
        <dbReference type="Proteomes" id="UP000653358"/>
    </source>
</evidence>
<evidence type="ECO:0000259" key="1">
    <source>
        <dbReference type="Pfam" id="PF04016"/>
    </source>
</evidence>
<comment type="caution">
    <text evidence="3">The sequence shown here is derived from an EMBL/GenBank/DDBJ whole genome shotgun (WGS) entry which is preliminary data.</text>
</comment>
<dbReference type="InterPro" id="IPR007161">
    <property type="entry name" value="DUF364"/>
</dbReference>
<reference evidence="3 4" key="1">
    <citation type="journal article" date="2020" name="mSystems">
        <title>Defining Genomic and Predicted Metabolic Features of the Acetobacterium Genus.</title>
        <authorList>
            <person name="Ross D.E."/>
            <person name="Marshall C.W."/>
            <person name="Gulliver D."/>
            <person name="May H.D."/>
            <person name="Norman R.S."/>
        </authorList>
    </citation>
    <scope>NUCLEOTIDE SEQUENCE [LARGE SCALE GENOMIC DNA]</scope>
    <source>
        <strain evidence="3 4">DSM 9173</strain>
    </source>
</reference>
<dbReference type="RefSeq" id="WP_148605413.1">
    <property type="nucleotide sequence ID" value="NZ_RXYB01000021.1"/>
</dbReference>
<evidence type="ECO:0000259" key="2">
    <source>
        <dbReference type="Pfam" id="PF13938"/>
    </source>
</evidence>
<proteinExistence type="predicted"/>
<dbReference type="Gene3D" id="3.30.390.100">
    <property type="match status" value="1"/>
</dbReference>
<dbReference type="Gene3D" id="3.40.50.11590">
    <property type="match status" value="1"/>
</dbReference>
<dbReference type="InterPro" id="IPR025251">
    <property type="entry name" value="DUF4213"/>
</dbReference>
<dbReference type="Pfam" id="PF13938">
    <property type="entry name" value="DUF4213"/>
    <property type="match status" value="1"/>
</dbReference>
<feature type="domain" description="DUF4213" evidence="2">
    <location>
        <begin position="11"/>
        <end position="92"/>
    </location>
</feature>
<dbReference type="SUPFAM" id="SSF159713">
    <property type="entry name" value="Dhaf3308-like"/>
    <property type="match status" value="1"/>
</dbReference>
<dbReference type="Pfam" id="PF04016">
    <property type="entry name" value="DUF364"/>
    <property type="match status" value="1"/>
</dbReference>
<organism evidence="3 4">
    <name type="scientific">Acetobacterium tundrae</name>
    <dbReference type="NCBI Taxonomy" id="132932"/>
    <lineage>
        <taxon>Bacteria</taxon>
        <taxon>Bacillati</taxon>
        <taxon>Bacillota</taxon>
        <taxon>Clostridia</taxon>
        <taxon>Eubacteriales</taxon>
        <taxon>Eubacteriaceae</taxon>
        <taxon>Acetobacterium</taxon>
    </lineage>
</organism>
<accession>A0ABR6WK31</accession>
<sequence>MKMETNRWRLYDSLLESLPDNAVIESCMIGPIWTVVCTSVGTGMAMTPPDAPHANRLAGTIAGTPLRELAELVKSWDFGEAAIGLAAINAWYNQPERVQSKCCRSKENESMFSEFETRMVGKKVAVIGHFPGVEPLRPICELSVLERICQTGDYPDPACEYLLPDQDFVFITATALENKTMPRLLELCQKPFTVIWGPSTPLTNVLFEFGADALIGSLVSSTADVIRIAGEGGIATRLRPYMESRLWLSDGGTS</sequence>
<feature type="domain" description="Putative heavy-metal chelation" evidence="1">
    <location>
        <begin position="118"/>
        <end position="244"/>
    </location>
</feature>
<name>A0ABR6WK31_9FIRM</name>
<gene>
    <name evidence="3" type="ORF">GH807_07215</name>
</gene>
<dbReference type="Proteomes" id="UP000653358">
    <property type="component" value="Unassembled WGS sequence"/>
</dbReference>
<evidence type="ECO:0000313" key="3">
    <source>
        <dbReference type="EMBL" id="MBC3796839.1"/>
    </source>
</evidence>
<protein>
    <recommendedName>
        <fullName evidence="5">Heavy-metal chelation domain-containing protein</fullName>
    </recommendedName>
</protein>
<evidence type="ECO:0008006" key="5">
    <source>
        <dbReference type="Google" id="ProtNLM"/>
    </source>
</evidence>
<keyword evidence="4" id="KW-1185">Reference proteome</keyword>